<comment type="caution">
    <text evidence="6">The sequence shown here is derived from an EMBL/GenBank/DDBJ whole genome shotgun (WGS) entry which is preliminary data.</text>
</comment>
<dbReference type="PANTHER" id="PTHR46033">
    <property type="entry name" value="PROTEIN MAIN-LIKE 2"/>
    <property type="match status" value="1"/>
</dbReference>
<dbReference type="AlphaFoldDB" id="A0A9Q1JMX0"/>
<evidence type="ECO:0000256" key="1">
    <source>
        <dbReference type="ARBA" id="ARBA00005234"/>
    </source>
</evidence>
<dbReference type="InterPro" id="IPR003653">
    <property type="entry name" value="Peptidase_C48_C"/>
</dbReference>
<feature type="domain" description="Ubiquitin-like protease family profile" evidence="5">
    <location>
        <begin position="687"/>
        <end position="852"/>
    </location>
</feature>
<feature type="compositionally biased region" description="Basic and acidic residues" evidence="4">
    <location>
        <begin position="1"/>
        <end position="13"/>
    </location>
</feature>
<evidence type="ECO:0000259" key="5">
    <source>
        <dbReference type="PROSITE" id="PS50600"/>
    </source>
</evidence>
<keyword evidence="7" id="KW-1185">Reference proteome</keyword>
<keyword evidence="2" id="KW-0645">Protease</keyword>
<dbReference type="Gene3D" id="3.40.395.10">
    <property type="entry name" value="Adenoviral Proteinase, Chain A"/>
    <property type="match status" value="1"/>
</dbReference>
<evidence type="ECO:0000313" key="7">
    <source>
        <dbReference type="Proteomes" id="UP001153076"/>
    </source>
</evidence>
<sequence length="928" mass="103611">MKLRSAQEQRECPEGSNVRGECAMGEASAAVGKRKRRMSSAKLGTGDAQVSKIGEGVLGSRHTDKDGKGKRNKEGKRLKQEVYRGKGRNGKGREKDNRDAVLRTVLRPVLEYGERAMERHLTLALIQAWDRWRKAFRIVGREVRFTIFDVVLFTSLPGTGKKVELDGEEVSTEVGDMVRARMGEWEREEMARRVPNKSGKKRRFFKHYVNVMMELCEENAEEDRVGIWLKLYAFIVLSGVLFPRMPYGVAWSLHRYVDDVEGMGQYAWADAIWQVVVDSIEDTQRKLCRGPLSEVQLNGLCLLIQVWFYEDTTIFSNQEGERYPCLASWRKVDHGGMYDATELLAELQESEVKPLLIACEGELQEAVVQEYMQSNEYRFYVEDREGVLSFEEHLRRVRDAYVLEKEAHDRTRAEVKLLKARVLELEERLMQSGAGEDAAGQGDNGPGGPTLPGHPRLGGRPSTVVTELRTLRTTFVLGCGEMPTALAGETEQLPQCTVDVAQDNQCAQHPPSVDVAQCGMESGAQSVPTTALLAADDGNYISQNCDNVPVPDMEPPMADKSPPAGDGGHCRAPLGMRSAMHAGHDNSSRPLSTMVSGLKKVPRVRKASRVRGSMYTDPMRRTKGGRRGPKSTTPLNVAAGEGSKLDEVPHASRSGPSGSMTTPRAHRIGSTFVICEEGVKAYLTWTFFTTELNLLTAVRAQCKGLKDNQWNFDLPEVTEKHVNAEFLKGLINALLKSPDRASRHILDTVKAQKDANLCYVFLPLFDSPSQHWLLLVADVKKRRFSVYDSLRCKRDAPRRHLLFSAKIAIGLALTKLAEFTDVLRLDMDNADCPQQENGHDCSVYMLMFMDILAMKANGLYFNSPYVHHARDKLLLSCLQGSVAHFPEVFLEGTVLAWPTWYMRLPTIGAGHVVESSNCSSADSKIQDV</sequence>
<name>A0A9Q1JMX0_9CARY</name>
<dbReference type="OrthoDB" id="723791at2759"/>
<accession>A0A9Q1JMX0</accession>
<gene>
    <name evidence="6" type="ORF">Cgig2_010789</name>
</gene>
<reference evidence="6" key="1">
    <citation type="submission" date="2022-04" db="EMBL/GenBank/DDBJ databases">
        <title>Carnegiea gigantea Genome sequencing and assembly v2.</title>
        <authorList>
            <person name="Copetti D."/>
            <person name="Sanderson M.J."/>
            <person name="Burquez A."/>
            <person name="Wojciechowski M.F."/>
        </authorList>
    </citation>
    <scope>NUCLEOTIDE SEQUENCE</scope>
    <source>
        <strain evidence="6">SGP5-SGP5p</strain>
        <tissue evidence="6">Aerial part</tissue>
    </source>
</reference>
<evidence type="ECO:0000256" key="2">
    <source>
        <dbReference type="ARBA" id="ARBA00022670"/>
    </source>
</evidence>
<dbReference type="InterPro" id="IPR038765">
    <property type="entry name" value="Papain-like_cys_pep_sf"/>
</dbReference>
<feature type="region of interest" description="Disordered" evidence="4">
    <location>
        <begin position="433"/>
        <end position="461"/>
    </location>
</feature>
<evidence type="ECO:0000256" key="4">
    <source>
        <dbReference type="SAM" id="MobiDB-lite"/>
    </source>
</evidence>
<organism evidence="6 7">
    <name type="scientific">Carnegiea gigantea</name>
    <dbReference type="NCBI Taxonomy" id="171969"/>
    <lineage>
        <taxon>Eukaryota</taxon>
        <taxon>Viridiplantae</taxon>
        <taxon>Streptophyta</taxon>
        <taxon>Embryophyta</taxon>
        <taxon>Tracheophyta</taxon>
        <taxon>Spermatophyta</taxon>
        <taxon>Magnoliopsida</taxon>
        <taxon>eudicotyledons</taxon>
        <taxon>Gunneridae</taxon>
        <taxon>Pentapetalae</taxon>
        <taxon>Caryophyllales</taxon>
        <taxon>Cactineae</taxon>
        <taxon>Cactaceae</taxon>
        <taxon>Cactoideae</taxon>
        <taxon>Echinocereeae</taxon>
        <taxon>Carnegiea</taxon>
    </lineage>
</organism>
<protein>
    <recommendedName>
        <fullName evidence="5">Ubiquitin-like protease family profile domain-containing protein</fullName>
    </recommendedName>
</protein>
<dbReference type="PROSITE" id="PS50600">
    <property type="entry name" value="ULP_PROTEASE"/>
    <property type="match status" value="1"/>
</dbReference>
<dbReference type="Pfam" id="PF10536">
    <property type="entry name" value="PMD"/>
    <property type="match status" value="1"/>
</dbReference>
<dbReference type="InterPro" id="IPR044824">
    <property type="entry name" value="MAIN-like"/>
</dbReference>
<feature type="compositionally biased region" description="Basic and acidic residues" evidence="4">
    <location>
        <begin position="75"/>
        <end position="84"/>
    </location>
</feature>
<dbReference type="PANTHER" id="PTHR46033:SF8">
    <property type="entry name" value="PROTEIN MAINTENANCE OF MERISTEMS-LIKE"/>
    <property type="match status" value="1"/>
</dbReference>
<comment type="similarity">
    <text evidence="1">Belongs to the peptidase C48 family.</text>
</comment>
<dbReference type="SUPFAM" id="SSF54001">
    <property type="entry name" value="Cysteine proteinases"/>
    <property type="match status" value="1"/>
</dbReference>
<feature type="region of interest" description="Disordered" evidence="4">
    <location>
        <begin position="1"/>
        <end position="96"/>
    </location>
</feature>
<dbReference type="Pfam" id="PF02902">
    <property type="entry name" value="Peptidase_C48"/>
    <property type="match status" value="1"/>
</dbReference>
<dbReference type="EMBL" id="JAKOGI010001524">
    <property type="protein sequence ID" value="KAJ8425180.1"/>
    <property type="molecule type" value="Genomic_DNA"/>
</dbReference>
<dbReference type="Proteomes" id="UP001153076">
    <property type="component" value="Unassembled WGS sequence"/>
</dbReference>
<proteinExistence type="inferred from homology"/>
<evidence type="ECO:0000256" key="3">
    <source>
        <dbReference type="ARBA" id="ARBA00022801"/>
    </source>
</evidence>
<dbReference type="GO" id="GO:0010073">
    <property type="term" value="P:meristem maintenance"/>
    <property type="evidence" value="ECO:0007669"/>
    <property type="project" value="InterPro"/>
</dbReference>
<dbReference type="InterPro" id="IPR019557">
    <property type="entry name" value="AminoTfrase-like_pln_mobile"/>
</dbReference>
<dbReference type="GO" id="GO:0008234">
    <property type="term" value="F:cysteine-type peptidase activity"/>
    <property type="evidence" value="ECO:0007669"/>
    <property type="project" value="InterPro"/>
</dbReference>
<evidence type="ECO:0000313" key="6">
    <source>
        <dbReference type="EMBL" id="KAJ8425180.1"/>
    </source>
</evidence>
<keyword evidence="3" id="KW-0378">Hydrolase</keyword>
<feature type="region of interest" description="Disordered" evidence="4">
    <location>
        <begin position="616"/>
        <end position="663"/>
    </location>
</feature>
<dbReference type="GO" id="GO:0006508">
    <property type="term" value="P:proteolysis"/>
    <property type="evidence" value="ECO:0007669"/>
    <property type="project" value="UniProtKB-KW"/>
</dbReference>